<protein>
    <submittedName>
        <fullName evidence="1">Uncharacterized protein</fullName>
    </submittedName>
</protein>
<organism evidence="1 2">
    <name type="scientific">Thelonectria olida</name>
    <dbReference type="NCBI Taxonomy" id="1576542"/>
    <lineage>
        <taxon>Eukaryota</taxon>
        <taxon>Fungi</taxon>
        <taxon>Dikarya</taxon>
        <taxon>Ascomycota</taxon>
        <taxon>Pezizomycotina</taxon>
        <taxon>Sordariomycetes</taxon>
        <taxon>Hypocreomycetidae</taxon>
        <taxon>Hypocreales</taxon>
        <taxon>Nectriaceae</taxon>
        <taxon>Thelonectria</taxon>
    </lineage>
</organism>
<evidence type="ECO:0000313" key="2">
    <source>
        <dbReference type="Proteomes" id="UP000777438"/>
    </source>
</evidence>
<dbReference type="AlphaFoldDB" id="A0A9P9AML3"/>
<reference evidence="1 2" key="1">
    <citation type="journal article" date="2021" name="Nat. Commun.">
        <title>Genetic determinants of endophytism in the Arabidopsis root mycobiome.</title>
        <authorList>
            <person name="Mesny F."/>
            <person name="Miyauchi S."/>
            <person name="Thiergart T."/>
            <person name="Pickel B."/>
            <person name="Atanasova L."/>
            <person name="Karlsson M."/>
            <person name="Huettel B."/>
            <person name="Barry K.W."/>
            <person name="Haridas S."/>
            <person name="Chen C."/>
            <person name="Bauer D."/>
            <person name="Andreopoulos W."/>
            <person name="Pangilinan J."/>
            <person name="LaButti K."/>
            <person name="Riley R."/>
            <person name="Lipzen A."/>
            <person name="Clum A."/>
            <person name="Drula E."/>
            <person name="Henrissat B."/>
            <person name="Kohler A."/>
            <person name="Grigoriev I.V."/>
            <person name="Martin F.M."/>
            <person name="Hacquard S."/>
        </authorList>
    </citation>
    <scope>NUCLEOTIDE SEQUENCE [LARGE SCALE GENOMIC DNA]</scope>
    <source>
        <strain evidence="1 2">MPI-CAGE-CH-0241</strain>
    </source>
</reference>
<name>A0A9P9AML3_9HYPO</name>
<dbReference type="Proteomes" id="UP000777438">
    <property type="component" value="Unassembled WGS sequence"/>
</dbReference>
<evidence type="ECO:0000313" key="1">
    <source>
        <dbReference type="EMBL" id="KAH6885005.1"/>
    </source>
</evidence>
<accession>A0A9P9AML3</accession>
<dbReference type="PANTHER" id="PTHR37540">
    <property type="entry name" value="TRANSCRIPTION FACTOR (ACR-2), PUTATIVE-RELATED-RELATED"/>
    <property type="match status" value="1"/>
</dbReference>
<proteinExistence type="predicted"/>
<dbReference type="EMBL" id="JAGPYM010000019">
    <property type="protein sequence ID" value="KAH6885005.1"/>
    <property type="molecule type" value="Genomic_DNA"/>
</dbReference>
<sequence length="507" mass="56664">MTKYEFLVSNGMPAPANKAARSHAVKTALQLRSITVAGGDSRGGAADSKRTAQCKNELKGRFRLGAASIKSHSDRPKAKSQTKIRHATFQGTEAAPEESRIVSAPASINQNHLSSNYLSGVGWFGANILDPFGTIPIPPNPRIDMLLKNCIVFFDYLTTTVPSHKTWLGLAIKDPLLIRVTLCMTAAFGDKQAFLFSLDLRKEGWKLKGEVINEVNLILQSGRVTENLLAAIAHLGHVASLEGSLEEADIHMRGLHGLIALKGGIKSIKAYQVGRFINWVDLELATTRGRRPLYPLHYGLDRVKLPWYIVEPCEYPALSHLQSLGPGHETIITVIQLLRQRVMAAKCNIDRTLRDIRALSLSIAFLTLDHVADIPTTPEGKCLRILLLAAYLFGCVTLKQEYRWTRALPQTVAQRLKASLKTLPTYSAIWADYLPQLLWVLFIGAVVEEEDRQDQEIWFLPQLEVIRQLLGCRGRMEMEGHLHSMVWDDHFGIDFLDNWWANMALLP</sequence>
<keyword evidence="2" id="KW-1185">Reference proteome</keyword>
<dbReference type="OrthoDB" id="4158087at2759"/>
<dbReference type="PANTHER" id="PTHR37540:SF5">
    <property type="entry name" value="TRANSCRIPTION FACTOR DOMAIN-CONTAINING PROTEIN"/>
    <property type="match status" value="1"/>
</dbReference>
<gene>
    <name evidence="1" type="ORF">B0T10DRAFT_99295</name>
</gene>
<comment type="caution">
    <text evidence="1">The sequence shown here is derived from an EMBL/GenBank/DDBJ whole genome shotgun (WGS) entry which is preliminary data.</text>
</comment>